<dbReference type="Gene3D" id="1.10.60.10">
    <property type="entry name" value="Iron dependent repressor, metal binding and dimerisation domain"/>
    <property type="match status" value="1"/>
</dbReference>
<feature type="domain" description="HTH dtxR-type" evidence="5">
    <location>
        <begin position="3"/>
        <end position="59"/>
    </location>
</feature>
<dbReference type="OrthoDB" id="9794394at2"/>
<protein>
    <submittedName>
        <fullName evidence="7">Iron (Metal) dependent repressor, DtxR family</fullName>
    </submittedName>
</protein>
<evidence type="ECO:0000259" key="6">
    <source>
        <dbReference type="Pfam" id="PF02742"/>
    </source>
</evidence>
<comment type="similarity">
    <text evidence="1">Belongs to the DtxR/MntR family.</text>
</comment>
<dbReference type="Gene3D" id="1.10.10.10">
    <property type="entry name" value="Winged helix-like DNA-binding domain superfamily/Winged helix DNA-binding domain"/>
    <property type="match status" value="1"/>
</dbReference>
<sequence>MALQESGEMYLETIYVLSQTHTNVRAIDIGEELGYSRPSVSRAMHLLKDEGLIKIDEYGFVKLSEAGAVLAKRIYERHTVLTDVLMDLGVDEKTASEDACRIEHYISDTTFDAIKAHRAKYGNK</sequence>
<gene>
    <name evidence="7" type="ORF">SAMN02745229_00084</name>
</gene>
<dbReference type="PANTHER" id="PTHR33238:SF7">
    <property type="entry name" value="IRON-DEPENDENT TRANSCRIPTIONAL REGULATOR"/>
    <property type="match status" value="1"/>
</dbReference>
<dbReference type="InterPro" id="IPR022687">
    <property type="entry name" value="HTH_DTXR"/>
</dbReference>
<dbReference type="PANTHER" id="PTHR33238">
    <property type="entry name" value="IRON (METAL) DEPENDENT REPRESSOR, DTXR FAMILY"/>
    <property type="match status" value="1"/>
</dbReference>
<proteinExistence type="inferred from homology"/>
<reference evidence="8" key="1">
    <citation type="submission" date="2016-11" db="EMBL/GenBank/DDBJ databases">
        <authorList>
            <person name="Varghese N."/>
            <person name="Submissions S."/>
        </authorList>
    </citation>
    <scope>NUCLEOTIDE SEQUENCE [LARGE SCALE GENOMIC DNA]</scope>
    <source>
        <strain evidence="8">DSM 3071</strain>
    </source>
</reference>
<dbReference type="GO" id="GO:0046983">
    <property type="term" value="F:protein dimerization activity"/>
    <property type="evidence" value="ECO:0007669"/>
    <property type="project" value="InterPro"/>
</dbReference>
<dbReference type="InterPro" id="IPR022689">
    <property type="entry name" value="Iron_dep_repressor"/>
</dbReference>
<dbReference type="InterPro" id="IPR001367">
    <property type="entry name" value="Fe_dep_repressor"/>
</dbReference>
<evidence type="ECO:0000259" key="5">
    <source>
        <dbReference type="Pfam" id="PF01325"/>
    </source>
</evidence>
<accession>A0A1M5PSE2</accession>
<evidence type="ECO:0000256" key="4">
    <source>
        <dbReference type="ARBA" id="ARBA00023163"/>
    </source>
</evidence>
<evidence type="ECO:0000256" key="3">
    <source>
        <dbReference type="ARBA" id="ARBA00023125"/>
    </source>
</evidence>
<evidence type="ECO:0000313" key="7">
    <source>
        <dbReference type="EMBL" id="SHH04764.1"/>
    </source>
</evidence>
<dbReference type="Pfam" id="PF01325">
    <property type="entry name" value="Fe_dep_repress"/>
    <property type="match status" value="1"/>
</dbReference>
<feature type="domain" description="Iron dependent repressor metal binding and dimerisation" evidence="6">
    <location>
        <begin position="65"/>
        <end position="116"/>
    </location>
</feature>
<evidence type="ECO:0000313" key="8">
    <source>
        <dbReference type="Proteomes" id="UP000184278"/>
    </source>
</evidence>
<dbReference type="RefSeq" id="WP_073384604.1">
    <property type="nucleotide sequence ID" value="NZ_FQXK01000003.1"/>
</dbReference>
<dbReference type="STRING" id="1121131.SAMN02745229_00084"/>
<keyword evidence="8" id="KW-1185">Reference proteome</keyword>
<dbReference type="GO" id="GO:0003700">
    <property type="term" value="F:DNA-binding transcription factor activity"/>
    <property type="evidence" value="ECO:0007669"/>
    <property type="project" value="InterPro"/>
</dbReference>
<dbReference type="GO" id="GO:0046914">
    <property type="term" value="F:transition metal ion binding"/>
    <property type="evidence" value="ECO:0007669"/>
    <property type="project" value="InterPro"/>
</dbReference>
<dbReference type="InterPro" id="IPR036390">
    <property type="entry name" value="WH_DNA-bd_sf"/>
</dbReference>
<dbReference type="SUPFAM" id="SSF47979">
    <property type="entry name" value="Iron-dependent repressor protein, dimerization domain"/>
    <property type="match status" value="1"/>
</dbReference>
<dbReference type="SUPFAM" id="SSF46785">
    <property type="entry name" value="Winged helix' DNA-binding domain"/>
    <property type="match status" value="1"/>
</dbReference>
<dbReference type="Pfam" id="PF02742">
    <property type="entry name" value="Fe_dep_repr_C"/>
    <property type="match status" value="1"/>
</dbReference>
<dbReference type="GO" id="GO:0003677">
    <property type="term" value="F:DNA binding"/>
    <property type="evidence" value="ECO:0007669"/>
    <property type="project" value="UniProtKB-KW"/>
</dbReference>
<dbReference type="GeneID" id="89509178"/>
<dbReference type="AlphaFoldDB" id="A0A1M5PSE2"/>
<evidence type="ECO:0000256" key="2">
    <source>
        <dbReference type="ARBA" id="ARBA00023015"/>
    </source>
</evidence>
<dbReference type="Proteomes" id="UP000184278">
    <property type="component" value="Unassembled WGS sequence"/>
</dbReference>
<keyword evidence="4" id="KW-0804">Transcription</keyword>
<organism evidence="7 8">
    <name type="scientific">Butyrivibrio fibrisolvens DSM 3071</name>
    <dbReference type="NCBI Taxonomy" id="1121131"/>
    <lineage>
        <taxon>Bacteria</taxon>
        <taxon>Bacillati</taxon>
        <taxon>Bacillota</taxon>
        <taxon>Clostridia</taxon>
        <taxon>Lachnospirales</taxon>
        <taxon>Lachnospiraceae</taxon>
        <taxon>Butyrivibrio</taxon>
    </lineage>
</organism>
<keyword evidence="3" id="KW-0238">DNA-binding</keyword>
<dbReference type="SMART" id="SM00529">
    <property type="entry name" value="HTH_DTXR"/>
    <property type="match status" value="1"/>
</dbReference>
<dbReference type="InterPro" id="IPR050536">
    <property type="entry name" value="DtxR_MntR_Metal-Reg"/>
</dbReference>
<name>A0A1M5PSE2_BUTFI</name>
<dbReference type="InterPro" id="IPR036388">
    <property type="entry name" value="WH-like_DNA-bd_sf"/>
</dbReference>
<dbReference type="InterPro" id="IPR036421">
    <property type="entry name" value="Fe_dep_repressor_sf"/>
</dbReference>
<keyword evidence="2" id="KW-0805">Transcription regulation</keyword>
<dbReference type="EMBL" id="FQXK01000003">
    <property type="protein sequence ID" value="SHH04764.1"/>
    <property type="molecule type" value="Genomic_DNA"/>
</dbReference>
<evidence type="ECO:0000256" key="1">
    <source>
        <dbReference type="ARBA" id="ARBA00007871"/>
    </source>
</evidence>